<organism evidence="1">
    <name type="scientific">Arundo donax</name>
    <name type="common">Giant reed</name>
    <name type="synonym">Donax arundinaceus</name>
    <dbReference type="NCBI Taxonomy" id="35708"/>
    <lineage>
        <taxon>Eukaryota</taxon>
        <taxon>Viridiplantae</taxon>
        <taxon>Streptophyta</taxon>
        <taxon>Embryophyta</taxon>
        <taxon>Tracheophyta</taxon>
        <taxon>Spermatophyta</taxon>
        <taxon>Magnoliopsida</taxon>
        <taxon>Liliopsida</taxon>
        <taxon>Poales</taxon>
        <taxon>Poaceae</taxon>
        <taxon>PACMAD clade</taxon>
        <taxon>Arundinoideae</taxon>
        <taxon>Arundineae</taxon>
        <taxon>Arundo</taxon>
    </lineage>
</organism>
<accession>A0A0A9F3G6</accession>
<name>A0A0A9F3G6_ARUDO</name>
<reference evidence="1" key="2">
    <citation type="journal article" date="2015" name="Data Brief">
        <title>Shoot transcriptome of the giant reed, Arundo donax.</title>
        <authorList>
            <person name="Barrero R.A."/>
            <person name="Guerrero F.D."/>
            <person name="Moolhuijzen P."/>
            <person name="Goolsby J.A."/>
            <person name="Tidwell J."/>
            <person name="Bellgard S.E."/>
            <person name="Bellgard M.I."/>
        </authorList>
    </citation>
    <scope>NUCLEOTIDE SEQUENCE</scope>
    <source>
        <tissue evidence="1">Shoot tissue taken approximately 20 cm above the soil surface</tissue>
    </source>
</reference>
<proteinExistence type="predicted"/>
<evidence type="ECO:0000313" key="1">
    <source>
        <dbReference type="EMBL" id="JAE02843.1"/>
    </source>
</evidence>
<dbReference type="AlphaFoldDB" id="A0A0A9F3G6"/>
<protein>
    <submittedName>
        <fullName evidence="1">Uncharacterized protein</fullName>
    </submittedName>
</protein>
<reference evidence="1" key="1">
    <citation type="submission" date="2014-09" db="EMBL/GenBank/DDBJ databases">
        <authorList>
            <person name="Magalhaes I.L.F."/>
            <person name="Oliveira U."/>
            <person name="Santos F.R."/>
            <person name="Vidigal T.H.D.A."/>
            <person name="Brescovit A.D."/>
            <person name="Santos A.J."/>
        </authorList>
    </citation>
    <scope>NUCLEOTIDE SEQUENCE</scope>
    <source>
        <tissue evidence="1">Shoot tissue taken approximately 20 cm above the soil surface</tissue>
    </source>
</reference>
<sequence>MPMMSQHYYRESSSDYVANGEALAFKPKDGQFTAGRYSPSNRNAESPEEIKARINRLSQTLSNTALVSKARSYLTAGKR</sequence>
<dbReference type="EMBL" id="GBRH01195053">
    <property type="protein sequence ID" value="JAE02843.1"/>
    <property type="molecule type" value="Transcribed_RNA"/>
</dbReference>